<reference evidence="3 4" key="1">
    <citation type="journal article" date="2023" name="G3 (Bethesda)">
        <title>A haplotype-resolved chromosome-scale genome for Quercus rubra L. provides insights into the genetics of adaptive traits for red oak species.</title>
        <authorList>
            <person name="Kapoor B."/>
            <person name="Jenkins J."/>
            <person name="Schmutz J."/>
            <person name="Zhebentyayeva T."/>
            <person name="Kuelheim C."/>
            <person name="Coggeshall M."/>
            <person name="Heim C."/>
            <person name="Lasky J.R."/>
            <person name="Leites L."/>
            <person name="Islam-Faridi N."/>
            <person name="Romero-Severson J."/>
            <person name="DeLeo V.L."/>
            <person name="Lucas S.M."/>
            <person name="Lazic D."/>
            <person name="Gailing O."/>
            <person name="Carlson J."/>
            <person name="Staton M."/>
        </authorList>
    </citation>
    <scope>NUCLEOTIDE SEQUENCE [LARGE SCALE GENOMIC DNA]</scope>
    <source>
        <strain evidence="3">Pseudo-F2</strain>
    </source>
</reference>
<gene>
    <name evidence="3" type="ORF">RGQ29_005804</name>
</gene>
<dbReference type="GO" id="GO:0006508">
    <property type="term" value="P:proteolysis"/>
    <property type="evidence" value="ECO:0007669"/>
    <property type="project" value="InterPro"/>
</dbReference>
<dbReference type="InterPro" id="IPR029058">
    <property type="entry name" value="AB_hydrolase_fold"/>
</dbReference>
<comment type="similarity">
    <text evidence="1">Belongs to the peptidase S10 family.</text>
</comment>
<dbReference type="Gene3D" id="3.40.50.12670">
    <property type="match status" value="1"/>
</dbReference>
<keyword evidence="4" id="KW-1185">Reference proteome</keyword>
<evidence type="ECO:0000256" key="1">
    <source>
        <dbReference type="ARBA" id="ARBA00009431"/>
    </source>
</evidence>
<dbReference type="Pfam" id="PF00450">
    <property type="entry name" value="Peptidase_S10"/>
    <property type="match status" value="1"/>
</dbReference>
<evidence type="ECO:0000256" key="2">
    <source>
        <dbReference type="SAM" id="MobiDB-lite"/>
    </source>
</evidence>
<feature type="region of interest" description="Disordered" evidence="2">
    <location>
        <begin position="1"/>
        <end position="25"/>
    </location>
</feature>
<accession>A0AAN7E591</accession>
<organism evidence="3 4">
    <name type="scientific">Quercus rubra</name>
    <name type="common">Northern red oak</name>
    <name type="synonym">Quercus borealis</name>
    <dbReference type="NCBI Taxonomy" id="3512"/>
    <lineage>
        <taxon>Eukaryota</taxon>
        <taxon>Viridiplantae</taxon>
        <taxon>Streptophyta</taxon>
        <taxon>Embryophyta</taxon>
        <taxon>Tracheophyta</taxon>
        <taxon>Spermatophyta</taxon>
        <taxon>Magnoliopsida</taxon>
        <taxon>eudicotyledons</taxon>
        <taxon>Gunneridae</taxon>
        <taxon>Pentapetalae</taxon>
        <taxon>rosids</taxon>
        <taxon>fabids</taxon>
        <taxon>Fagales</taxon>
        <taxon>Fagaceae</taxon>
        <taxon>Quercus</taxon>
    </lineage>
</organism>
<dbReference type="Proteomes" id="UP001324115">
    <property type="component" value="Unassembled WGS sequence"/>
</dbReference>
<dbReference type="AlphaFoldDB" id="A0AAN7E591"/>
<evidence type="ECO:0000313" key="4">
    <source>
        <dbReference type="Proteomes" id="UP001324115"/>
    </source>
</evidence>
<dbReference type="GO" id="GO:0004185">
    <property type="term" value="F:serine-type carboxypeptidase activity"/>
    <property type="evidence" value="ECO:0007669"/>
    <property type="project" value="InterPro"/>
</dbReference>
<sequence>MASLLSKDAFGSGSGSNQEQSEQCDSYRLSADVSESESCSNNFSCQQFETKCGASSSMTSSSRPVAINFLFPTSVMLSVIGGKEWWFGTRRSPRNRKPICPGTVKEVFRCNITLTSENSYNVKGAIPYHKNLTNSGLQILVFSDDHDMSVTHIAVEERINSLDLTIDTEWRPWFVDGQVAGYTRKYTNSGYCLTYATIKGARHSPTEYKRKECYDMFHRWIHYYPL</sequence>
<dbReference type="EMBL" id="JAXUIC010000011">
    <property type="protein sequence ID" value="KAK4563426.1"/>
    <property type="molecule type" value="Genomic_DNA"/>
</dbReference>
<evidence type="ECO:0000313" key="3">
    <source>
        <dbReference type="EMBL" id="KAK4563426.1"/>
    </source>
</evidence>
<proteinExistence type="inferred from homology"/>
<protein>
    <submittedName>
        <fullName evidence="3">Uncharacterized protein</fullName>
    </submittedName>
</protein>
<name>A0AAN7E591_QUERU</name>
<dbReference type="InterPro" id="IPR001563">
    <property type="entry name" value="Peptidase_S10"/>
</dbReference>
<dbReference type="SUPFAM" id="SSF53474">
    <property type="entry name" value="alpha/beta-Hydrolases"/>
    <property type="match status" value="1"/>
</dbReference>
<comment type="caution">
    <text evidence="3">The sequence shown here is derived from an EMBL/GenBank/DDBJ whole genome shotgun (WGS) entry which is preliminary data.</text>
</comment>